<dbReference type="InterPro" id="IPR012606">
    <property type="entry name" value="Ribosomal_uS15_N"/>
</dbReference>
<organism evidence="8">
    <name type="scientific">Candidatus Heimdallarchaeum endolithica</name>
    <dbReference type="NCBI Taxonomy" id="2876572"/>
    <lineage>
        <taxon>Archaea</taxon>
        <taxon>Promethearchaeati</taxon>
        <taxon>Candidatus Heimdallarchaeota</taxon>
        <taxon>Candidatus Heimdallarchaeia (ex Rinke et al. 2021) (nom. nud.)</taxon>
        <taxon>Candidatus Heimdallarchaeales</taxon>
        <taxon>Candidatus Heimdallarchaeaceae</taxon>
        <taxon>Candidatus Heimdallarchaeum</taxon>
    </lineage>
</organism>
<name>A0A9Y1BNN2_9ARCH</name>
<dbReference type="AlphaFoldDB" id="A0A9Y1BNN2"/>
<evidence type="ECO:0000313" key="8">
    <source>
        <dbReference type="EMBL" id="UJG42339.1"/>
    </source>
</evidence>
<dbReference type="InterPro" id="IPR023029">
    <property type="entry name" value="Ribosomal_uS15_arc_euk"/>
</dbReference>
<gene>
    <name evidence="4" type="primary">rps15</name>
    <name evidence="8" type="ORF">K9W46_07970</name>
</gene>
<feature type="compositionally biased region" description="Basic residues" evidence="6">
    <location>
        <begin position="1"/>
        <end position="10"/>
    </location>
</feature>
<sequence>MARMHARTKGKAGSTRPYRNEAPDWMEHDKEFILQKIEELRRQGLPSAMIGVILRDQYGIPSVKEVLGKKLVKILEEKDLKPKYPEDLTALVRKAVNIRRHLEENPKDLHNKRGLMLVESKIRRLVKYYKKKGVFPPKFKYQPDKAGLLL</sequence>
<accession>A0A9Y1BNN2</accession>
<dbReference type="PANTHER" id="PTHR11885">
    <property type="entry name" value="RIBOSOMAL PROTEIN S15P/S13E"/>
    <property type="match status" value="1"/>
</dbReference>
<dbReference type="InterPro" id="IPR009068">
    <property type="entry name" value="uS15_NS1_RNA-bd_sf"/>
</dbReference>
<dbReference type="PROSITE" id="PS00362">
    <property type="entry name" value="RIBOSOMAL_S15"/>
    <property type="match status" value="1"/>
</dbReference>
<dbReference type="FunFam" id="1.10.287.10:FF:000003">
    <property type="entry name" value="40S ribosomal protein S13"/>
    <property type="match status" value="1"/>
</dbReference>
<comment type="subunit">
    <text evidence="4">Part of the 30S ribosomal subunit.</text>
</comment>
<evidence type="ECO:0000259" key="7">
    <source>
        <dbReference type="SMART" id="SM01386"/>
    </source>
</evidence>
<evidence type="ECO:0000256" key="1">
    <source>
        <dbReference type="ARBA" id="ARBA00008434"/>
    </source>
</evidence>
<evidence type="ECO:0000256" key="4">
    <source>
        <dbReference type="HAMAP-Rule" id="MF_01343"/>
    </source>
</evidence>
<dbReference type="GO" id="GO:0003735">
    <property type="term" value="F:structural constituent of ribosome"/>
    <property type="evidence" value="ECO:0007669"/>
    <property type="project" value="InterPro"/>
</dbReference>
<protein>
    <recommendedName>
        <fullName evidence="4">Small ribosomal subunit protein uS15</fullName>
    </recommendedName>
</protein>
<dbReference type="SMART" id="SM01387">
    <property type="entry name" value="Ribosomal_S15"/>
    <property type="match status" value="1"/>
</dbReference>
<feature type="domain" description="Small ribosomal subunit protein uS15 N-terminal" evidence="7">
    <location>
        <begin position="1"/>
        <end position="60"/>
    </location>
</feature>
<evidence type="ECO:0000256" key="2">
    <source>
        <dbReference type="ARBA" id="ARBA00022980"/>
    </source>
</evidence>
<proteinExistence type="inferred from homology"/>
<dbReference type="EMBL" id="CP084167">
    <property type="protein sequence ID" value="UJG42339.1"/>
    <property type="molecule type" value="Genomic_DNA"/>
</dbReference>
<dbReference type="HAMAP" id="MF_01343_A">
    <property type="entry name" value="Ribosomal_uS15_A"/>
    <property type="match status" value="1"/>
</dbReference>
<dbReference type="SMART" id="SM01386">
    <property type="entry name" value="Ribosomal_S13_N"/>
    <property type="match status" value="1"/>
</dbReference>
<feature type="region of interest" description="Disordered" evidence="6">
    <location>
        <begin position="1"/>
        <end position="22"/>
    </location>
</feature>
<evidence type="ECO:0000256" key="6">
    <source>
        <dbReference type="SAM" id="MobiDB-lite"/>
    </source>
</evidence>
<keyword evidence="3 4" id="KW-0687">Ribonucleoprotein</keyword>
<dbReference type="CDD" id="cd00353">
    <property type="entry name" value="Ribosomal_S15p_S13e"/>
    <property type="match status" value="1"/>
</dbReference>
<evidence type="ECO:0000256" key="3">
    <source>
        <dbReference type="ARBA" id="ARBA00023274"/>
    </source>
</evidence>
<dbReference type="GO" id="GO:0022627">
    <property type="term" value="C:cytosolic small ribosomal subunit"/>
    <property type="evidence" value="ECO:0007669"/>
    <property type="project" value="TreeGrafter"/>
</dbReference>
<dbReference type="Proteomes" id="UP001200513">
    <property type="component" value="Chromosome"/>
</dbReference>
<keyword evidence="2 4" id="KW-0689">Ribosomal protein</keyword>
<dbReference type="PANTHER" id="PTHR11885:SF6">
    <property type="entry name" value="SMALL RIBOSOMAL SUBUNIT PROTEIN US15"/>
    <property type="match status" value="1"/>
</dbReference>
<evidence type="ECO:0000256" key="5">
    <source>
        <dbReference type="RuleBase" id="RU003919"/>
    </source>
</evidence>
<dbReference type="GO" id="GO:0070181">
    <property type="term" value="F:small ribosomal subunit rRNA binding"/>
    <property type="evidence" value="ECO:0007669"/>
    <property type="project" value="TreeGrafter"/>
</dbReference>
<dbReference type="Pfam" id="PF00312">
    <property type="entry name" value="Ribosomal_S15"/>
    <property type="match status" value="1"/>
</dbReference>
<dbReference type="Gene3D" id="1.10.287.10">
    <property type="entry name" value="S15/NS1, RNA-binding"/>
    <property type="match status" value="1"/>
</dbReference>
<comment type="similarity">
    <text evidence="1 4 5">Belongs to the universal ribosomal protein uS15 family.</text>
</comment>
<dbReference type="Pfam" id="PF08069">
    <property type="entry name" value="Ribosomal_S13_N"/>
    <property type="match status" value="1"/>
</dbReference>
<dbReference type="GO" id="GO:0006412">
    <property type="term" value="P:translation"/>
    <property type="evidence" value="ECO:0007669"/>
    <property type="project" value="UniProtKB-UniRule"/>
</dbReference>
<dbReference type="NCBIfam" id="NF006331">
    <property type="entry name" value="PRK08561.1"/>
    <property type="match status" value="1"/>
</dbReference>
<reference evidence="8" key="1">
    <citation type="journal article" date="2022" name="Nat. Microbiol.">
        <title>Unique mobile elements and scalable gene flow at the prokaryote-eukaryote boundary revealed by circularized Asgard archaea genomes.</title>
        <authorList>
            <person name="Wu F."/>
            <person name="Speth D.R."/>
            <person name="Philosof A."/>
            <person name="Cremiere A."/>
            <person name="Narayanan A."/>
            <person name="Barco R.A."/>
            <person name="Connon S.A."/>
            <person name="Amend J.P."/>
            <person name="Antoshechkin I.A."/>
            <person name="Orphan V.J."/>
        </authorList>
    </citation>
    <scope>NUCLEOTIDE SEQUENCE</scope>
    <source>
        <strain evidence="8">PR6</strain>
    </source>
</reference>
<dbReference type="InterPro" id="IPR000589">
    <property type="entry name" value="Ribosomal_uS15"/>
</dbReference>
<dbReference type="SUPFAM" id="SSF47060">
    <property type="entry name" value="S15/NS1 RNA-binding domain"/>
    <property type="match status" value="1"/>
</dbReference>
<dbReference type="Gene3D" id="4.10.860.130">
    <property type="match status" value="1"/>
</dbReference>